<evidence type="ECO:0000256" key="4">
    <source>
        <dbReference type="ARBA" id="ARBA00023239"/>
    </source>
</evidence>
<protein>
    <submittedName>
        <fullName evidence="8">Pyridoxal phosphate-dependent transferase</fullName>
    </submittedName>
</protein>
<dbReference type="NCBIfam" id="NF041359">
    <property type="entry name" value="GntG_guanitoxin"/>
    <property type="match status" value="1"/>
</dbReference>
<dbReference type="InterPro" id="IPR015424">
    <property type="entry name" value="PyrdxlP-dep_Trfase"/>
</dbReference>
<dbReference type="GO" id="GO:0006567">
    <property type="term" value="P:L-threonine catabolic process"/>
    <property type="evidence" value="ECO:0007669"/>
    <property type="project" value="TreeGrafter"/>
</dbReference>
<dbReference type="GO" id="GO:0005829">
    <property type="term" value="C:cytosol"/>
    <property type="evidence" value="ECO:0007669"/>
    <property type="project" value="TreeGrafter"/>
</dbReference>
<keyword evidence="8" id="KW-0808">Transferase</keyword>
<accession>A0A1Y2DSK9</accession>
<proteinExistence type="inferred from homology"/>
<evidence type="ECO:0000256" key="2">
    <source>
        <dbReference type="ARBA" id="ARBA00006966"/>
    </source>
</evidence>
<dbReference type="EMBL" id="MCFJ01000009">
    <property type="protein sequence ID" value="ORY62247.1"/>
    <property type="molecule type" value="Genomic_DNA"/>
</dbReference>
<dbReference type="SUPFAM" id="SSF53383">
    <property type="entry name" value="PLP-dependent transferases"/>
    <property type="match status" value="1"/>
</dbReference>
<dbReference type="PIRSF" id="PIRSF017617">
    <property type="entry name" value="Thr_aldolase"/>
    <property type="match status" value="1"/>
</dbReference>
<dbReference type="GO" id="GO:0006545">
    <property type="term" value="P:glycine biosynthetic process"/>
    <property type="evidence" value="ECO:0007669"/>
    <property type="project" value="TreeGrafter"/>
</dbReference>
<feature type="compositionally biased region" description="Polar residues" evidence="6">
    <location>
        <begin position="382"/>
        <end position="392"/>
    </location>
</feature>
<reference evidence="8 9" key="1">
    <citation type="submission" date="2016-07" db="EMBL/GenBank/DDBJ databases">
        <title>Pervasive Adenine N6-methylation of Active Genes in Fungi.</title>
        <authorList>
            <consortium name="DOE Joint Genome Institute"/>
            <person name="Mondo S.J."/>
            <person name="Dannebaum R.O."/>
            <person name="Kuo R.C."/>
            <person name="Labutti K."/>
            <person name="Haridas S."/>
            <person name="Kuo A."/>
            <person name="Salamov A."/>
            <person name="Ahrendt S.R."/>
            <person name="Lipzen A."/>
            <person name="Sullivan W."/>
            <person name="Andreopoulos W.B."/>
            <person name="Clum A."/>
            <person name="Lindquist E."/>
            <person name="Daum C."/>
            <person name="Ramamoorthy G.K."/>
            <person name="Gryganskyi A."/>
            <person name="Culley D."/>
            <person name="Magnuson J.K."/>
            <person name="James T.Y."/>
            <person name="O'Malley M.A."/>
            <person name="Stajich J.E."/>
            <person name="Spatafora J.W."/>
            <person name="Visel A."/>
            <person name="Grigoriev I.V."/>
        </authorList>
    </citation>
    <scope>NUCLEOTIDE SEQUENCE [LARGE SCALE GENOMIC DNA]</scope>
    <source>
        <strain evidence="8 9">CBS 129021</strain>
    </source>
</reference>
<dbReference type="Pfam" id="PF01212">
    <property type="entry name" value="Beta_elim_lyase"/>
    <property type="match status" value="1"/>
</dbReference>
<feature type="domain" description="Aromatic amino acid beta-eliminating lyase/threonine aldolase" evidence="7">
    <location>
        <begin position="30"/>
        <end position="319"/>
    </location>
</feature>
<dbReference type="GO" id="GO:0008732">
    <property type="term" value="F:L-allo-threonine aldolase activity"/>
    <property type="evidence" value="ECO:0007669"/>
    <property type="project" value="TreeGrafter"/>
</dbReference>
<dbReference type="Proteomes" id="UP000193689">
    <property type="component" value="Unassembled WGS sequence"/>
</dbReference>
<keyword evidence="9" id="KW-1185">Reference proteome</keyword>
<comment type="cofactor">
    <cofactor evidence="1">
        <name>pyridoxal 5'-phosphate</name>
        <dbReference type="ChEBI" id="CHEBI:597326"/>
    </cofactor>
</comment>
<dbReference type="STRING" id="1141098.A0A1Y2DSK9"/>
<sequence>MEQVNGTNGTSVSGAKPNNWLGHKGAAAFDLRSDTQTTPTPEMLAAIQATTLDDDVFDEDKTTHDLQSHVASLTGKDAALIVLSGTMGNQLALRSLLTQPPHSVLCDHRSHIIQYEAGGVASLCGAMITAVVPKNGIHLTLEDVKKHACLDDNIHHCPTRVISLENTLSGLIMPLEETRRISSFAREHGIKMHCDGARLWEAVSSGAGSIKDFAECFDTLSLCFSKGLGAPIGSILVGTKEIIKHARWMRKAIGGGIRQSGVVAAAARVALTTFGEGPNGVGGRLKDTHAMAKRVGKLWRDLGGELLLPVQTNMVWLDLESMGTSDGRFDEIGAQYGLKLMGHRLITHYQIGEEAISKLTDVFKKLAEEKSAAAGSHVDGTAKSSGPYSTTR</sequence>
<dbReference type="Gene3D" id="3.40.640.10">
    <property type="entry name" value="Type I PLP-dependent aspartate aminotransferase-like (Major domain)"/>
    <property type="match status" value="1"/>
</dbReference>
<feature type="region of interest" description="Disordered" evidence="6">
    <location>
        <begin position="371"/>
        <end position="392"/>
    </location>
</feature>
<dbReference type="FunCoup" id="A0A1Y2DSK9">
    <property type="interactions" value="955"/>
</dbReference>
<keyword evidence="4" id="KW-0456">Lyase</keyword>
<comment type="caution">
    <text evidence="8">The sequence shown here is derived from an EMBL/GenBank/DDBJ whole genome shotgun (WGS) entry which is preliminary data.</text>
</comment>
<evidence type="ECO:0000256" key="3">
    <source>
        <dbReference type="ARBA" id="ARBA00022898"/>
    </source>
</evidence>
<dbReference type="OrthoDB" id="10261951at2759"/>
<dbReference type="InParanoid" id="A0A1Y2DSK9"/>
<dbReference type="InterPro" id="IPR015422">
    <property type="entry name" value="PyrdxlP-dep_Trfase_small"/>
</dbReference>
<dbReference type="InterPro" id="IPR023603">
    <property type="entry name" value="Low_specificity_L-TA-like"/>
</dbReference>
<dbReference type="PANTHER" id="PTHR48097:SF9">
    <property type="entry name" value="L-THREONINE ALDOLASE"/>
    <property type="match status" value="1"/>
</dbReference>
<keyword evidence="3" id="KW-0663">Pyridoxal phosphate</keyword>
<dbReference type="Gene3D" id="3.90.1150.10">
    <property type="entry name" value="Aspartate Aminotransferase, domain 1"/>
    <property type="match status" value="1"/>
</dbReference>
<evidence type="ECO:0000313" key="8">
    <source>
        <dbReference type="EMBL" id="ORY62247.1"/>
    </source>
</evidence>
<evidence type="ECO:0000259" key="7">
    <source>
        <dbReference type="Pfam" id="PF01212"/>
    </source>
</evidence>
<evidence type="ECO:0000256" key="5">
    <source>
        <dbReference type="PIRSR" id="PIRSR017617-1"/>
    </source>
</evidence>
<dbReference type="FunFam" id="3.40.640.10:FF:000030">
    <property type="entry name" value="Low-specificity L-threonine aldolase"/>
    <property type="match status" value="1"/>
</dbReference>
<dbReference type="GeneID" id="63772441"/>
<evidence type="ECO:0000313" key="9">
    <source>
        <dbReference type="Proteomes" id="UP000193689"/>
    </source>
</evidence>
<evidence type="ECO:0000256" key="6">
    <source>
        <dbReference type="SAM" id="MobiDB-lite"/>
    </source>
</evidence>
<feature type="modified residue" description="N6-(pyridoxal phosphate)lysine" evidence="5">
    <location>
        <position position="226"/>
    </location>
</feature>
<evidence type="ECO:0000256" key="1">
    <source>
        <dbReference type="ARBA" id="ARBA00001933"/>
    </source>
</evidence>
<dbReference type="PANTHER" id="PTHR48097">
    <property type="entry name" value="L-THREONINE ALDOLASE-RELATED"/>
    <property type="match status" value="1"/>
</dbReference>
<dbReference type="GO" id="GO:0016740">
    <property type="term" value="F:transferase activity"/>
    <property type="evidence" value="ECO:0007669"/>
    <property type="project" value="UniProtKB-KW"/>
</dbReference>
<name>A0A1Y2DSK9_9PEZI</name>
<organism evidence="8 9">
    <name type="scientific">Pseudomassariella vexata</name>
    <dbReference type="NCBI Taxonomy" id="1141098"/>
    <lineage>
        <taxon>Eukaryota</taxon>
        <taxon>Fungi</taxon>
        <taxon>Dikarya</taxon>
        <taxon>Ascomycota</taxon>
        <taxon>Pezizomycotina</taxon>
        <taxon>Sordariomycetes</taxon>
        <taxon>Xylariomycetidae</taxon>
        <taxon>Amphisphaeriales</taxon>
        <taxon>Pseudomassariaceae</taxon>
        <taxon>Pseudomassariella</taxon>
    </lineage>
</organism>
<dbReference type="InterPro" id="IPR001597">
    <property type="entry name" value="ArAA_b-elim_lyase/Thr_aldolase"/>
</dbReference>
<dbReference type="InterPro" id="IPR015421">
    <property type="entry name" value="PyrdxlP-dep_Trfase_major"/>
</dbReference>
<dbReference type="AlphaFoldDB" id="A0A1Y2DSK9"/>
<comment type="similarity">
    <text evidence="2">Belongs to the threonine aldolase family.</text>
</comment>
<dbReference type="RefSeq" id="XP_040714083.1">
    <property type="nucleotide sequence ID" value="XM_040856229.1"/>
</dbReference>
<gene>
    <name evidence="8" type="ORF">BCR38DRAFT_346050</name>
</gene>